<dbReference type="OrthoDB" id="551808at2759"/>
<protein>
    <submittedName>
        <fullName evidence="8">Uncharacterized protein</fullName>
    </submittedName>
</protein>
<dbReference type="SMART" id="SM00490">
    <property type="entry name" value="HELICc"/>
    <property type="match status" value="1"/>
</dbReference>
<keyword evidence="9" id="KW-1185">Reference proteome</keyword>
<dbReference type="InterPro" id="IPR027417">
    <property type="entry name" value="P-loop_NTPase"/>
</dbReference>
<keyword evidence="1" id="KW-0547">Nucleotide-binding</keyword>
<gene>
    <name evidence="8" type="ORF">GPECTOR_29g135</name>
</gene>
<dbReference type="FunFam" id="3.40.50.300:FF:001039">
    <property type="entry name" value="ATP-dependent RNA helicase DDX60"/>
    <property type="match status" value="1"/>
</dbReference>
<feature type="compositionally biased region" description="Gly residues" evidence="5">
    <location>
        <begin position="2013"/>
        <end position="2022"/>
    </location>
</feature>
<evidence type="ECO:0000256" key="2">
    <source>
        <dbReference type="ARBA" id="ARBA00022801"/>
    </source>
</evidence>
<feature type="region of interest" description="Disordered" evidence="5">
    <location>
        <begin position="705"/>
        <end position="731"/>
    </location>
</feature>
<evidence type="ECO:0000259" key="6">
    <source>
        <dbReference type="PROSITE" id="PS51192"/>
    </source>
</evidence>
<dbReference type="GO" id="GO:0005737">
    <property type="term" value="C:cytoplasm"/>
    <property type="evidence" value="ECO:0007669"/>
    <property type="project" value="TreeGrafter"/>
</dbReference>
<feature type="region of interest" description="Disordered" evidence="5">
    <location>
        <begin position="1393"/>
        <end position="1414"/>
    </location>
</feature>
<sequence>MPRVLLAARLSVGLMLHCLPVAPCVFMSSLEFKAAKPFAFLVGIEGAARLLWTNGKVLRISVASLVCTELYRAAVCQKLLERGGVLAEESTWKCELYVLHAVLMDFMVLDERALAPPYGPWDSLYDGGGVAPSSLQGSPTYDKSYMARQLEGFLQKDIIPLVAAAVSSDVAVNDQTALPAMASLPPCVAAAFADPYHGVLLLALAASLMALRYSREQGQQLQQHGDGEDGGAGTGPSSTRAAAAAAAPSALLLPGLPPEAVEAAKQLASKLLPALAAPKRGGGAPGRGGKSGCLADGSTKAHHDGVNLDDEEEGPVAELDRHAQDVLMAAAALPEALRNKPIVIAVRDALPYGASPAQVGAASIISRGSGASSGDSGSAAWSGRAARPGPWGPWAGVVEPLLRQGGKAEGGCNGGDVEERYHWHVRQPLQEAYLEQSQDRDATRDRMLLAVREAPGASLIPRFRWSLRGKWLGRAQELVLTAKDEGQSWVGELRQLVADRVEQYFLRQANKDEAAIKRLIDSLHGGVTFFRQGGGGAGGTATVAAVALAAAAGGGPRAYPLLVSSLAEVESVAHLEAIRADRKGKAALDQLLKAGRMSMADLKRKLVSAEDDQKALQHRALDKHGEALQREAQRWAMAAMPHLASWRGTFRSEFITAADEASQRFKAATTTAPEFRVIASTLQLQLRHTALLAAWSYGTEVAAADGAGGRQRSPEGSSPSSEADLGHLRPTGGTGSLAGSAVLGGPSKEALATMLQCIGELKSLCRASRALWMQPCPLLTDPRVGVPALAVVCSTLEALGFSDAAAKLRQEAGWQEHKELDQAAKALASRRKALAQPAGRTVAAGATAGGASGSGVAKSSGSSKGASQKDTTRTPSTDVAAAGGSPGGLGVHDSVLAMYEKITKKANFKLVRLGISLVRFQLRHMGDLLERPAAEGRSDPRVGFIPDDWQRRLLDLVDAGASAVVSAPTSSGKTFISSYVVRKVLDEHKGYGRVVMVVPTKVLVLQIQAQMAKDFHDVRNLPPGVVMEGVFTRDFRHNTLNSVVLVTVPQCLEILLLSPAHRSWVASIKYIVFDEVQSINETGVGDVWERSLLATSCPLLALSATIGNPESFTAWLRRVKQLQRRRDEEAARALGRPASALPEAAYEVHLIVHKERYNDLPCSLFMPNLDSIITKSPEVQEQEMAMLTRQAQFYGGRHGGRASGRGGAAEPLPQPVHRVATSGKLSSGAKAAVPEGRHGGSLLPLHPLLSVDLSRVASKGALPPELSMTPAEVLELYDGMVWQAEAVASEAERCGDDALAEAATEVRRRLQLLDPERRFHPLHPSMALPAEAAAGSSAEANACGSAAAVVGDLGIGGSFVTRRSAKIWEKLVAQELLAWACADPSLPPAAAKAVHDGAGAGGEEVTNGSGLRGPWPTRLERIQAKLAAAAYGHHDSVQKVWSDARRAEPVTSLTFLQNHMPSLVLTLHEQRKLPGIVFSFDRHGIEGNARLLVDHLRRTEARHRQRYAKRLAPLEAAYAAAASRFKAAAKEGLEVDDGGRDSPATRAADSRAAPPSRTAIPHRHHAPPSRTAILDGITFSLDPARPDPSFSLVPFAHMDDSRLLNTIQELRDNERVNKDLVTALEYGVGVHHSGLNKHYRQAVETLFRAKILQVVFATGTLALGVHMPCRSVVLAGDSHFLDALNYRQMSGRSGRRGLDTLGHVVFFGISMHRVHRLRSSPMPRLHGQMLLTPTTTLRVLLLEERLREGAAAVAGGGGQKLQGSAAAAAAATQPAAGAGFGVNLMLKAVMEPFLASAEAAAVGSISPSFSGSGTAATAAAAMGPAEGARGGAQLQMRHMLDMCLLHLLRNRLLDPDTGRPVGLAGLATHLFWTEPANLMLCQLLQEGVLGRMCAALRGQELKDAAVTLLAHLFLRTPLPPNMAHKVRQGYFAGRSSSVVELRPLNAGAEACVAKYNREAFSAVVGCVLNFVTQLEQSAGPAAALREATLPLSGLVFAPSQACTAAAVSNGAGSGPSAGGGGATTTPAPGTAGSGGVGAADAWCARRGSLVWWLRRMRRRVVACSPFAALGGRGDDFLSVPDLLISVKQSVILQSSAVPTLELSNRQGLPQSLNAWMYDFYKGRSLSTLIKDNGIREGDIWDMLNSAQGIFAAAALALELAHESATSAAAVDGGDGDDAASDDVSDLELNDSDCDCDDAGLARRLEVLSARLHALQSAPPPCSARRSAAMVAMLFRIIAIEFRLATRGIGA</sequence>
<dbReference type="PROSITE" id="PS51194">
    <property type="entry name" value="HELICASE_CTER"/>
    <property type="match status" value="1"/>
</dbReference>
<feature type="domain" description="Helicase ATP-binding" evidence="6">
    <location>
        <begin position="954"/>
        <end position="1124"/>
    </location>
</feature>
<dbReference type="Gene3D" id="3.40.50.300">
    <property type="entry name" value="P-loop containing nucleotide triphosphate hydrolases"/>
    <property type="match status" value="2"/>
</dbReference>
<evidence type="ECO:0000256" key="5">
    <source>
        <dbReference type="SAM" id="MobiDB-lite"/>
    </source>
</evidence>
<dbReference type="GO" id="GO:0004386">
    <property type="term" value="F:helicase activity"/>
    <property type="evidence" value="ECO:0007669"/>
    <property type="project" value="UniProtKB-KW"/>
</dbReference>
<dbReference type="PANTHER" id="PTHR44533:SF4">
    <property type="entry name" value="DEAD_H RNA HELICASE, PUTATIVE-RELATED"/>
    <property type="match status" value="1"/>
</dbReference>
<feature type="region of interest" description="Disordered" evidence="5">
    <location>
        <begin position="276"/>
        <end position="311"/>
    </location>
</feature>
<dbReference type="GO" id="GO:0003676">
    <property type="term" value="F:nucleic acid binding"/>
    <property type="evidence" value="ECO:0007669"/>
    <property type="project" value="InterPro"/>
</dbReference>
<dbReference type="SMART" id="SM00487">
    <property type="entry name" value="DEXDc"/>
    <property type="match status" value="1"/>
</dbReference>
<dbReference type="GO" id="GO:0016787">
    <property type="term" value="F:hydrolase activity"/>
    <property type="evidence" value="ECO:0007669"/>
    <property type="project" value="UniProtKB-KW"/>
</dbReference>
<evidence type="ECO:0000256" key="4">
    <source>
        <dbReference type="ARBA" id="ARBA00022840"/>
    </source>
</evidence>
<feature type="region of interest" description="Disordered" evidence="5">
    <location>
        <begin position="844"/>
        <end position="885"/>
    </location>
</feature>
<dbReference type="Proteomes" id="UP000075714">
    <property type="component" value="Unassembled WGS sequence"/>
</dbReference>
<reference evidence="9" key="1">
    <citation type="journal article" date="2016" name="Nat. Commun.">
        <title>The Gonium pectorale genome demonstrates co-option of cell cycle regulation during the evolution of multicellularity.</title>
        <authorList>
            <person name="Hanschen E.R."/>
            <person name="Marriage T.N."/>
            <person name="Ferris P.J."/>
            <person name="Hamaji T."/>
            <person name="Toyoda A."/>
            <person name="Fujiyama A."/>
            <person name="Neme R."/>
            <person name="Noguchi H."/>
            <person name="Minakuchi Y."/>
            <person name="Suzuki M."/>
            <person name="Kawai-Toyooka H."/>
            <person name="Smith D.R."/>
            <person name="Sparks H."/>
            <person name="Anderson J."/>
            <person name="Bakaric R."/>
            <person name="Luria V."/>
            <person name="Karger A."/>
            <person name="Kirschner M.W."/>
            <person name="Durand P.M."/>
            <person name="Michod R.E."/>
            <person name="Nozaki H."/>
            <person name="Olson B.J."/>
        </authorList>
    </citation>
    <scope>NUCLEOTIDE SEQUENCE [LARGE SCALE GENOMIC DNA]</scope>
    <source>
        <strain evidence="9">NIES-2863</strain>
    </source>
</reference>
<dbReference type="STRING" id="33097.A0A150GEE5"/>
<feature type="compositionally biased region" description="Gly residues" evidence="5">
    <location>
        <begin position="280"/>
        <end position="291"/>
    </location>
</feature>
<dbReference type="InterPro" id="IPR014001">
    <property type="entry name" value="Helicase_ATP-bd"/>
</dbReference>
<dbReference type="Pfam" id="PF00271">
    <property type="entry name" value="Helicase_C"/>
    <property type="match status" value="1"/>
</dbReference>
<feature type="region of interest" description="Disordered" evidence="5">
    <location>
        <begin position="2013"/>
        <end position="2037"/>
    </location>
</feature>
<dbReference type="Pfam" id="PF00270">
    <property type="entry name" value="DEAD"/>
    <property type="match status" value="1"/>
</dbReference>
<feature type="domain" description="Helicase C-terminal" evidence="7">
    <location>
        <begin position="1576"/>
        <end position="1745"/>
    </location>
</feature>
<dbReference type="GO" id="GO:0005524">
    <property type="term" value="F:ATP binding"/>
    <property type="evidence" value="ECO:0007669"/>
    <property type="project" value="UniProtKB-KW"/>
</dbReference>
<accession>A0A150GEE5</accession>
<dbReference type="InterPro" id="IPR052431">
    <property type="entry name" value="SKI2_subfamily_helicases"/>
</dbReference>
<dbReference type="SUPFAM" id="SSF52540">
    <property type="entry name" value="P-loop containing nucleoside triphosphate hydrolases"/>
    <property type="match status" value="2"/>
</dbReference>
<evidence type="ECO:0000313" key="9">
    <source>
        <dbReference type="Proteomes" id="UP000075714"/>
    </source>
</evidence>
<evidence type="ECO:0000256" key="1">
    <source>
        <dbReference type="ARBA" id="ARBA00022741"/>
    </source>
</evidence>
<comment type="caution">
    <text evidence="8">The sequence shown here is derived from an EMBL/GenBank/DDBJ whole genome shotgun (WGS) entry which is preliminary data.</text>
</comment>
<feature type="region of interest" description="Disordered" evidence="5">
    <location>
        <begin position="367"/>
        <end position="387"/>
    </location>
</feature>
<dbReference type="InterPro" id="IPR001650">
    <property type="entry name" value="Helicase_C-like"/>
</dbReference>
<dbReference type="EMBL" id="LSYV01000030">
    <property type="protein sequence ID" value="KXZ48231.1"/>
    <property type="molecule type" value="Genomic_DNA"/>
</dbReference>
<dbReference type="PANTHER" id="PTHR44533">
    <property type="entry name" value="DEAD/H RNA HELICASE, PUTATIVE-RELATED"/>
    <property type="match status" value="1"/>
</dbReference>
<evidence type="ECO:0000259" key="7">
    <source>
        <dbReference type="PROSITE" id="PS51194"/>
    </source>
</evidence>
<evidence type="ECO:0000313" key="8">
    <source>
        <dbReference type="EMBL" id="KXZ48231.1"/>
    </source>
</evidence>
<dbReference type="InterPro" id="IPR011545">
    <property type="entry name" value="DEAD/DEAH_box_helicase_dom"/>
</dbReference>
<evidence type="ECO:0000256" key="3">
    <source>
        <dbReference type="ARBA" id="ARBA00022806"/>
    </source>
</evidence>
<feature type="compositionally biased region" description="Low complexity" evidence="5">
    <location>
        <begin position="854"/>
        <end position="866"/>
    </location>
</feature>
<name>A0A150GEE5_GONPE</name>
<organism evidence="8 9">
    <name type="scientific">Gonium pectorale</name>
    <name type="common">Green alga</name>
    <dbReference type="NCBI Taxonomy" id="33097"/>
    <lineage>
        <taxon>Eukaryota</taxon>
        <taxon>Viridiplantae</taxon>
        <taxon>Chlorophyta</taxon>
        <taxon>core chlorophytes</taxon>
        <taxon>Chlorophyceae</taxon>
        <taxon>CS clade</taxon>
        <taxon>Chlamydomonadales</taxon>
        <taxon>Volvocaceae</taxon>
        <taxon>Gonium</taxon>
    </lineage>
</organism>
<feature type="compositionally biased region" description="Low complexity" evidence="5">
    <location>
        <begin position="1541"/>
        <end position="1559"/>
    </location>
</feature>
<dbReference type="PROSITE" id="PS51192">
    <property type="entry name" value="HELICASE_ATP_BIND_1"/>
    <property type="match status" value="1"/>
</dbReference>
<keyword evidence="4" id="KW-0067">ATP-binding</keyword>
<feature type="region of interest" description="Disordered" evidence="5">
    <location>
        <begin position="219"/>
        <end position="240"/>
    </location>
</feature>
<keyword evidence="3" id="KW-0347">Helicase</keyword>
<feature type="region of interest" description="Disordered" evidence="5">
    <location>
        <begin position="1532"/>
        <end position="1569"/>
    </location>
</feature>
<keyword evidence="2" id="KW-0378">Hydrolase</keyword>
<proteinExistence type="predicted"/>